<dbReference type="EMBL" id="JAZGQO010000004">
    <property type="protein sequence ID" value="KAK6187333.1"/>
    <property type="molecule type" value="Genomic_DNA"/>
</dbReference>
<dbReference type="AlphaFoldDB" id="A0AAN8PXD6"/>
<comment type="caution">
    <text evidence="2">The sequence shown here is derived from an EMBL/GenBank/DDBJ whole genome shotgun (WGS) entry which is preliminary data.</text>
</comment>
<feature type="compositionally biased region" description="Basic and acidic residues" evidence="1">
    <location>
        <begin position="13"/>
        <end position="25"/>
    </location>
</feature>
<dbReference type="Proteomes" id="UP001347796">
    <property type="component" value="Unassembled WGS sequence"/>
</dbReference>
<name>A0AAN8PXD6_PATCE</name>
<keyword evidence="3" id="KW-1185">Reference proteome</keyword>
<feature type="region of interest" description="Disordered" evidence="1">
    <location>
        <begin position="1"/>
        <end position="25"/>
    </location>
</feature>
<protein>
    <submittedName>
        <fullName evidence="2">Uncharacterized protein</fullName>
    </submittedName>
</protein>
<evidence type="ECO:0000313" key="2">
    <source>
        <dbReference type="EMBL" id="KAK6187333.1"/>
    </source>
</evidence>
<accession>A0AAN8PXD6</accession>
<reference evidence="2 3" key="1">
    <citation type="submission" date="2024-01" db="EMBL/GenBank/DDBJ databases">
        <title>The genome of the rayed Mediterranean limpet Patella caerulea (Linnaeus, 1758).</title>
        <authorList>
            <person name="Anh-Thu Weber A."/>
            <person name="Halstead-Nussloch G."/>
        </authorList>
    </citation>
    <scope>NUCLEOTIDE SEQUENCE [LARGE SCALE GENOMIC DNA]</scope>
    <source>
        <strain evidence="2">AATW-2023a</strain>
        <tissue evidence="2">Whole specimen</tissue>
    </source>
</reference>
<evidence type="ECO:0000256" key="1">
    <source>
        <dbReference type="SAM" id="MobiDB-lite"/>
    </source>
</evidence>
<evidence type="ECO:0000313" key="3">
    <source>
        <dbReference type="Proteomes" id="UP001347796"/>
    </source>
</evidence>
<sequence>MYWPEPSETDAMVAEHRSREDRYTQSARDRWSSDLFAGNTECTDTEMYSHASENYFNGEEYDVTATIFTQIFDVMNVFVTDVKQCAAIDDRVNTG</sequence>
<organism evidence="2 3">
    <name type="scientific">Patella caerulea</name>
    <name type="common">Rayed Mediterranean limpet</name>
    <dbReference type="NCBI Taxonomy" id="87958"/>
    <lineage>
        <taxon>Eukaryota</taxon>
        <taxon>Metazoa</taxon>
        <taxon>Spiralia</taxon>
        <taxon>Lophotrochozoa</taxon>
        <taxon>Mollusca</taxon>
        <taxon>Gastropoda</taxon>
        <taxon>Patellogastropoda</taxon>
        <taxon>Patelloidea</taxon>
        <taxon>Patellidae</taxon>
        <taxon>Patella</taxon>
    </lineage>
</organism>
<gene>
    <name evidence="2" type="ORF">SNE40_005390</name>
</gene>
<proteinExistence type="predicted"/>